<dbReference type="AlphaFoldDB" id="A0A7T1F2F8"/>
<keyword evidence="4 5" id="KW-0687">Ribonucleoprotein</keyword>
<evidence type="ECO:0000259" key="7">
    <source>
        <dbReference type="Pfam" id="PF01386"/>
    </source>
</evidence>
<feature type="domain" description="Large ribosomal subunit protein bL25 beta" evidence="8">
    <location>
        <begin position="107"/>
        <end position="189"/>
    </location>
</feature>
<evidence type="ECO:0000256" key="3">
    <source>
        <dbReference type="ARBA" id="ARBA00022980"/>
    </source>
</evidence>
<dbReference type="PANTHER" id="PTHR33284:SF1">
    <property type="entry name" value="RIBOSOMAL PROTEIN L25_GLN-TRNA SYNTHETASE, ANTI-CODON-BINDING DOMAIN-CONTAINING PROTEIN"/>
    <property type="match status" value="1"/>
</dbReference>
<dbReference type="InterPro" id="IPR037121">
    <property type="entry name" value="Ribosomal_bL25_C"/>
</dbReference>
<dbReference type="InterPro" id="IPR020930">
    <property type="entry name" value="Ribosomal_uL5_bac-type"/>
</dbReference>
<evidence type="ECO:0000256" key="6">
    <source>
        <dbReference type="SAM" id="MobiDB-lite"/>
    </source>
</evidence>
<evidence type="ECO:0000256" key="1">
    <source>
        <dbReference type="ARBA" id="ARBA00022730"/>
    </source>
</evidence>
<dbReference type="InterPro" id="IPR001021">
    <property type="entry name" value="Ribosomal_bL25_long"/>
</dbReference>
<dbReference type="InterPro" id="IPR020057">
    <property type="entry name" value="Ribosomal_bL25_b-dom"/>
</dbReference>
<dbReference type="GO" id="GO:0022625">
    <property type="term" value="C:cytosolic large ribosomal subunit"/>
    <property type="evidence" value="ECO:0007669"/>
    <property type="project" value="TreeGrafter"/>
</dbReference>
<dbReference type="NCBIfam" id="TIGR00731">
    <property type="entry name" value="bL25_bact_ctc"/>
    <property type="match status" value="1"/>
</dbReference>
<evidence type="ECO:0000313" key="10">
    <source>
        <dbReference type="Proteomes" id="UP000594463"/>
    </source>
</evidence>
<dbReference type="RefSeq" id="WP_218112477.1">
    <property type="nucleotide sequence ID" value="NZ_CP065383.1"/>
</dbReference>
<organism evidence="9 10">
    <name type="scientific">Atribacter laminatus</name>
    <dbReference type="NCBI Taxonomy" id="2847778"/>
    <lineage>
        <taxon>Bacteria</taxon>
        <taxon>Pseudomonadati</taxon>
        <taxon>Atribacterota</taxon>
        <taxon>Atribacteria</taxon>
        <taxon>Atribacterales</taxon>
        <taxon>Atribacteraceae</taxon>
        <taxon>Atribacter</taxon>
    </lineage>
</organism>
<proteinExistence type="inferred from homology"/>
<dbReference type="GO" id="GO:0003735">
    <property type="term" value="F:structural constituent of ribosome"/>
    <property type="evidence" value="ECO:0007669"/>
    <property type="project" value="InterPro"/>
</dbReference>
<feature type="region of interest" description="Disordered" evidence="6">
    <location>
        <begin position="195"/>
        <end position="225"/>
    </location>
</feature>
<reference evidence="9 10" key="1">
    <citation type="journal article" date="2021" name="Nat. Commun.">
        <title>Isolation of a member of the candidate phylum Atribacteria reveals a unique cell membrane structure.</title>
        <authorList>
            <person name="Taiki K."/>
            <person name="Nobu M.K."/>
            <person name="Kusada H."/>
            <person name="Meng X.-Y."/>
            <person name="Hosoki N."/>
            <person name="Uematsu K."/>
            <person name="Yoshioka H."/>
            <person name="Kamagata Y."/>
            <person name="Tamaki H."/>
        </authorList>
    </citation>
    <scope>NUCLEOTIDE SEQUENCE [LARGE SCALE GENOMIC DNA]</scope>
    <source>
        <strain evidence="9 10">RT761</strain>
    </source>
</reference>
<dbReference type="InterPro" id="IPR020056">
    <property type="entry name" value="Rbsml_bL25/Gln-tRNA_synth_N"/>
</dbReference>
<dbReference type="SUPFAM" id="SSF50715">
    <property type="entry name" value="Ribosomal protein L25-like"/>
    <property type="match status" value="1"/>
</dbReference>
<dbReference type="GO" id="GO:0006412">
    <property type="term" value="P:translation"/>
    <property type="evidence" value="ECO:0007669"/>
    <property type="project" value="UniProtKB-UniRule"/>
</dbReference>
<keyword evidence="3 5" id="KW-0689">Ribosomal protein</keyword>
<protein>
    <recommendedName>
        <fullName evidence="5">Large ribosomal subunit protein bL25</fullName>
    </recommendedName>
    <alternativeName>
        <fullName evidence="5">General stress protein CTC</fullName>
    </alternativeName>
</protein>
<dbReference type="EMBL" id="CP065383">
    <property type="protein sequence ID" value="QPM67261.1"/>
    <property type="molecule type" value="Genomic_DNA"/>
</dbReference>
<dbReference type="CDD" id="cd00495">
    <property type="entry name" value="Ribosomal_L25_TL5_CTC"/>
    <property type="match status" value="1"/>
</dbReference>
<dbReference type="InterPro" id="IPR011035">
    <property type="entry name" value="Ribosomal_bL25/Gln-tRNA_synth"/>
</dbReference>
<dbReference type="GO" id="GO:0008097">
    <property type="term" value="F:5S rRNA binding"/>
    <property type="evidence" value="ECO:0007669"/>
    <property type="project" value="InterPro"/>
</dbReference>
<keyword evidence="2 5" id="KW-0694">RNA-binding</keyword>
<dbReference type="Gene3D" id="2.170.120.20">
    <property type="entry name" value="Ribosomal protein L25, beta domain"/>
    <property type="match status" value="1"/>
</dbReference>
<feature type="compositionally biased region" description="Acidic residues" evidence="6">
    <location>
        <begin position="195"/>
        <end position="208"/>
    </location>
</feature>
<dbReference type="Gene3D" id="2.40.240.10">
    <property type="entry name" value="Ribosomal Protein L25, Chain P"/>
    <property type="match status" value="1"/>
</dbReference>
<evidence type="ECO:0000256" key="2">
    <source>
        <dbReference type="ARBA" id="ARBA00022884"/>
    </source>
</evidence>
<comment type="function">
    <text evidence="5">This is one of the proteins that binds to the 5S RNA in the ribosome where it forms part of the central protuberance.</text>
</comment>
<dbReference type="Proteomes" id="UP000594463">
    <property type="component" value="Chromosome"/>
</dbReference>
<keyword evidence="10" id="KW-1185">Reference proteome</keyword>
<gene>
    <name evidence="5 9" type="primary">rplY</name>
    <name evidence="5" type="synonym">ctc</name>
    <name evidence="9" type="ORF">RT761_00461</name>
</gene>
<evidence type="ECO:0000256" key="5">
    <source>
        <dbReference type="HAMAP-Rule" id="MF_01334"/>
    </source>
</evidence>
<comment type="subunit">
    <text evidence="5">Part of the 50S ribosomal subunit; part of the 5S rRNA/L5/L18/L25 subcomplex. Contacts the 5S rRNA. Binds to the 5S rRNA independently of L5 and L18.</text>
</comment>
<accession>A0A7T1F2F8</accession>
<dbReference type="KEGG" id="alam:RT761_00461"/>
<feature type="domain" description="Large ribosomal subunit protein bL25 L25" evidence="7">
    <location>
        <begin position="10"/>
        <end position="99"/>
    </location>
</feature>
<evidence type="ECO:0000313" key="9">
    <source>
        <dbReference type="EMBL" id="QPM67261.1"/>
    </source>
</evidence>
<dbReference type="Pfam" id="PF01386">
    <property type="entry name" value="Ribosomal_L25p"/>
    <property type="match status" value="1"/>
</dbReference>
<dbReference type="HAMAP" id="MF_01334">
    <property type="entry name" value="Ribosomal_bL25_CTC"/>
    <property type="match status" value="1"/>
</dbReference>
<dbReference type="PANTHER" id="PTHR33284">
    <property type="entry name" value="RIBOSOMAL PROTEIN L25/GLN-TRNA SYNTHETASE, ANTI-CODON-BINDING DOMAIN-CONTAINING PROTEIN"/>
    <property type="match status" value="1"/>
</dbReference>
<evidence type="ECO:0000256" key="4">
    <source>
        <dbReference type="ARBA" id="ARBA00023274"/>
    </source>
</evidence>
<feature type="compositionally biased region" description="Basic and acidic residues" evidence="6">
    <location>
        <begin position="210"/>
        <end position="225"/>
    </location>
</feature>
<name>A0A7T1F2F8_ATRLM</name>
<dbReference type="Pfam" id="PF14693">
    <property type="entry name" value="Ribosomal_TL5_C"/>
    <property type="match status" value="1"/>
</dbReference>
<sequence>MNQREILTVNTEKRESIGKESMKKLRKSGWVPGVYYAYESKEGNTVLLKIQESELKRVLKAPGATHQLLNISIDGDIHRGIIKELQRNPIKEQVLHIDFYGVRADQKITLRVPLMFNGEAPGVKAGGTLEQVMQDVEIECLPDVIPEFIEVDISGLEIGDAVHLKNVTVPEGVLLTENLDDVVVVVTAPEVLVEEEEEVLEEEGEAPEPEVVKKGEKKEKEAEEE</sequence>
<evidence type="ECO:0000259" key="8">
    <source>
        <dbReference type="Pfam" id="PF14693"/>
    </source>
</evidence>
<dbReference type="InterPro" id="IPR029751">
    <property type="entry name" value="Ribosomal_L25_dom"/>
</dbReference>
<keyword evidence="1 5" id="KW-0699">rRNA-binding</keyword>
<comment type="similarity">
    <text evidence="5">Belongs to the bacterial ribosomal protein bL25 family. CTC subfamily.</text>
</comment>